<proteinExistence type="predicted"/>
<sequence length="21" mass="2263">QKELDLAKASGNAQLFKNSVT</sequence>
<evidence type="ECO:0000313" key="1">
    <source>
        <dbReference type="EMBL" id="KKL62302.1"/>
    </source>
</evidence>
<reference evidence="1" key="1">
    <citation type="journal article" date="2015" name="Nature">
        <title>Complex archaea that bridge the gap between prokaryotes and eukaryotes.</title>
        <authorList>
            <person name="Spang A."/>
            <person name="Saw J.H."/>
            <person name="Jorgensen S.L."/>
            <person name="Zaremba-Niedzwiedzka K."/>
            <person name="Martijn J."/>
            <person name="Lind A.E."/>
            <person name="van Eijk R."/>
            <person name="Schleper C."/>
            <person name="Guy L."/>
            <person name="Ettema T.J."/>
        </authorList>
    </citation>
    <scope>NUCLEOTIDE SEQUENCE</scope>
</reference>
<gene>
    <name evidence="1" type="ORF">LCGC14_2186620</name>
</gene>
<organism evidence="1">
    <name type="scientific">marine sediment metagenome</name>
    <dbReference type="NCBI Taxonomy" id="412755"/>
    <lineage>
        <taxon>unclassified sequences</taxon>
        <taxon>metagenomes</taxon>
        <taxon>ecological metagenomes</taxon>
    </lineage>
</organism>
<dbReference type="AlphaFoldDB" id="A0A0F9GGL9"/>
<name>A0A0F9GGL9_9ZZZZ</name>
<accession>A0A0F9GGL9</accession>
<dbReference type="EMBL" id="LAZR01028533">
    <property type="protein sequence ID" value="KKL62302.1"/>
    <property type="molecule type" value="Genomic_DNA"/>
</dbReference>
<protein>
    <submittedName>
        <fullName evidence="1">Uncharacterized protein</fullName>
    </submittedName>
</protein>
<comment type="caution">
    <text evidence="1">The sequence shown here is derived from an EMBL/GenBank/DDBJ whole genome shotgun (WGS) entry which is preliminary data.</text>
</comment>
<feature type="non-terminal residue" evidence="1">
    <location>
        <position position="1"/>
    </location>
</feature>